<dbReference type="KEGG" id="mff:MFFC18_36320"/>
<keyword evidence="2" id="KW-1185">Reference proteome</keyword>
<dbReference type="PANTHER" id="PTHR39180">
    <property type="match status" value="1"/>
</dbReference>
<dbReference type="AlphaFoldDB" id="A0A5B9PEX9"/>
<protein>
    <recommendedName>
        <fullName evidence="3">DUF1641 domain-containing protein</fullName>
    </recommendedName>
</protein>
<sequence length="217" mass="23441">MKTTDNESQTIEQVLFERMGVSVEDAFATSADAIDEKISRAADKGVEVEPRVEGLLGLLLQLTEPENMKSLQTLVQRLPQLAALAKLADEVPNVIASLGDVFDDFQKRCEGDGVDLERSLVNGLQAALWLGAQIDKQDLEKIGELLKSDILSNEAIAVVGNAANALTSAQKESALSTTKQRIGIFGLLGVMRNPEIQKAVAFAAKFGEQFGKNMEKP</sequence>
<gene>
    <name evidence="1" type="ORF">MFFC18_36320</name>
</gene>
<dbReference type="EMBL" id="CP042912">
    <property type="protein sequence ID" value="QEG23730.1"/>
    <property type="molecule type" value="Genomic_DNA"/>
</dbReference>
<dbReference type="STRING" id="980251.GCA_001642875_04320"/>
<accession>A0A5B9PEX9</accession>
<dbReference type="InterPro" id="IPR012440">
    <property type="entry name" value="DUF1641"/>
</dbReference>
<evidence type="ECO:0000313" key="2">
    <source>
        <dbReference type="Proteomes" id="UP000322214"/>
    </source>
</evidence>
<proteinExistence type="predicted"/>
<dbReference type="Proteomes" id="UP000322214">
    <property type="component" value="Chromosome"/>
</dbReference>
<reference evidence="1 2" key="1">
    <citation type="submission" date="2019-08" db="EMBL/GenBank/DDBJ databases">
        <title>Deep-cultivation of Planctomycetes and their phenomic and genomic characterization uncovers novel biology.</title>
        <authorList>
            <person name="Wiegand S."/>
            <person name="Jogler M."/>
            <person name="Boedeker C."/>
            <person name="Pinto D."/>
            <person name="Vollmers J."/>
            <person name="Rivas-Marin E."/>
            <person name="Kohn T."/>
            <person name="Peeters S.H."/>
            <person name="Heuer A."/>
            <person name="Rast P."/>
            <person name="Oberbeckmann S."/>
            <person name="Bunk B."/>
            <person name="Jeske O."/>
            <person name="Meyerdierks A."/>
            <person name="Storesund J.E."/>
            <person name="Kallscheuer N."/>
            <person name="Luecker S."/>
            <person name="Lage O.M."/>
            <person name="Pohl T."/>
            <person name="Merkel B.J."/>
            <person name="Hornburger P."/>
            <person name="Mueller R.-W."/>
            <person name="Bruemmer F."/>
            <person name="Labrenz M."/>
            <person name="Spormann A.M."/>
            <person name="Op den Camp H."/>
            <person name="Overmann J."/>
            <person name="Amann R."/>
            <person name="Jetten M.S.M."/>
            <person name="Mascher T."/>
            <person name="Medema M.H."/>
            <person name="Devos D.P."/>
            <person name="Kaster A.-K."/>
            <person name="Ovreas L."/>
            <person name="Rohde M."/>
            <person name="Galperin M.Y."/>
            <person name="Jogler C."/>
        </authorList>
    </citation>
    <scope>NUCLEOTIDE SEQUENCE [LARGE SCALE GENOMIC DNA]</scope>
    <source>
        <strain evidence="1 2">FC18</strain>
    </source>
</reference>
<evidence type="ECO:0000313" key="1">
    <source>
        <dbReference type="EMBL" id="QEG23730.1"/>
    </source>
</evidence>
<dbReference type="RefSeq" id="WP_157665240.1">
    <property type="nucleotide sequence ID" value="NZ_CP042912.1"/>
</dbReference>
<evidence type="ECO:0008006" key="3">
    <source>
        <dbReference type="Google" id="ProtNLM"/>
    </source>
</evidence>
<name>A0A5B9PEX9_9BACT</name>
<organism evidence="1 2">
    <name type="scientific">Mariniblastus fucicola</name>
    <dbReference type="NCBI Taxonomy" id="980251"/>
    <lineage>
        <taxon>Bacteria</taxon>
        <taxon>Pseudomonadati</taxon>
        <taxon>Planctomycetota</taxon>
        <taxon>Planctomycetia</taxon>
        <taxon>Pirellulales</taxon>
        <taxon>Pirellulaceae</taxon>
        <taxon>Mariniblastus</taxon>
    </lineage>
</organism>
<dbReference type="Pfam" id="PF07849">
    <property type="entry name" value="DUF1641"/>
    <property type="match status" value="1"/>
</dbReference>
<dbReference type="PANTHER" id="PTHR39180:SF2">
    <property type="entry name" value="DUF1641 DOMAIN-CONTAINING PROTEIN"/>
    <property type="match status" value="1"/>
</dbReference>